<dbReference type="AlphaFoldDB" id="A0A6J4S0F4"/>
<name>A0A6J4S0F4_9ACTN</name>
<keyword evidence="1" id="KW-1133">Transmembrane helix</keyword>
<evidence type="ECO:0000256" key="1">
    <source>
        <dbReference type="SAM" id="Phobius"/>
    </source>
</evidence>
<proteinExistence type="predicted"/>
<organism evidence="2">
    <name type="scientific">uncultured Rubrobacteraceae bacterium</name>
    <dbReference type="NCBI Taxonomy" id="349277"/>
    <lineage>
        <taxon>Bacteria</taxon>
        <taxon>Bacillati</taxon>
        <taxon>Actinomycetota</taxon>
        <taxon>Rubrobacteria</taxon>
        <taxon>Rubrobacterales</taxon>
        <taxon>Rubrobacteraceae</taxon>
        <taxon>environmental samples</taxon>
    </lineage>
</organism>
<protein>
    <submittedName>
        <fullName evidence="2">Uncharacterized protein</fullName>
    </submittedName>
</protein>
<accession>A0A6J4S0F4</accession>
<feature type="transmembrane region" description="Helical" evidence="1">
    <location>
        <begin position="12"/>
        <end position="35"/>
    </location>
</feature>
<sequence>MVASVSAQIAAAFMGIGTLVALFTLTGLLMSAVAIHAEG</sequence>
<reference evidence="2" key="1">
    <citation type="submission" date="2020-02" db="EMBL/GenBank/DDBJ databases">
        <authorList>
            <person name="Meier V. D."/>
        </authorList>
    </citation>
    <scope>NUCLEOTIDE SEQUENCE</scope>
    <source>
        <strain evidence="2">AVDCRST_MAG05</strain>
    </source>
</reference>
<dbReference type="EMBL" id="CADCVM010000173">
    <property type="protein sequence ID" value="CAA9485780.1"/>
    <property type="molecule type" value="Genomic_DNA"/>
</dbReference>
<evidence type="ECO:0000313" key="2">
    <source>
        <dbReference type="EMBL" id="CAA9485780.1"/>
    </source>
</evidence>
<gene>
    <name evidence="2" type="ORF">AVDCRST_MAG05-1570</name>
</gene>
<keyword evidence="1" id="KW-0812">Transmembrane</keyword>
<keyword evidence="1" id="KW-0472">Membrane</keyword>